<dbReference type="Bgee" id="ENSGGOG00000024118">
    <property type="expression patterns" value="Expressed in testis and 1 other cell type or tissue"/>
</dbReference>
<feature type="chain" id="PRO_5014168493" evidence="4">
    <location>
        <begin position="22"/>
        <end position="278"/>
    </location>
</feature>
<dbReference type="Gene3D" id="1.10.10.740">
    <property type="entry name" value="Crisp domain"/>
    <property type="match status" value="1"/>
</dbReference>
<dbReference type="InterPro" id="IPR014044">
    <property type="entry name" value="CAP_dom"/>
</dbReference>
<sequence length="278" mass="31555">MALLPVLFLVTVLLPSLPAEGKDPAFTALLTTQLQVQREIVNKHNELRKAVSPPASNMLKMEWSREVTTNAQRWANKCTLQHSDPEDRKTSTRCGENLYMSSDPTSWSSAIQSWYDESLDFVYGVGPKSPNAVVGHYTQLVWYSTYQVGCGIAYCPNQDSLKYYYVCQYCPAMKTYLNKREGINVWKCFLRLRHFQLLRGEQLLAFSGNNMNRKNTPYQQGTPCASCPDDCDKGLCTNSCQYQDLLSNCDSLKNTAGCEHELLKEKCKATCLCENKIY</sequence>
<name>A0A2I2YLF0_GORGO</name>
<reference evidence="6 7" key="2">
    <citation type="journal article" date="2012" name="Nature">
        <title>Insights into hominid evolution from the gorilla genome sequence.</title>
        <authorList>
            <person name="Scally A."/>
            <person name="Dutheil J.Y."/>
            <person name="Hillier L.W."/>
            <person name="Jordan G.E."/>
            <person name="Goodhead I."/>
            <person name="Herrero J."/>
            <person name="Hobolth A."/>
            <person name="Lappalainen T."/>
            <person name="Mailund T."/>
            <person name="Marques-Bonet T."/>
            <person name="McCarthy S."/>
            <person name="Montgomery S.H."/>
            <person name="Schwalie P.C."/>
            <person name="Tang Y.A."/>
            <person name="Ward M.C."/>
            <person name="Xue Y."/>
            <person name="Yngvadottir B."/>
            <person name="Alkan C."/>
            <person name="Andersen L.N."/>
            <person name="Ayub Q."/>
            <person name="Ball E.V."/>
            <person name="Beal K."/>
            <person name="Bradley B.J."/>
            <person name="Chen Y."/>
            <person name="Clee C.M."/>
            <person name="Fitzgerald S."/>
            <person name="Graves T.A."/>
            <person name="Gu Y."/>
            <person name="Heath P."/>
            <person name="Heger A."/>
            <person name="Karakoc E."/>
            <person name="Kolb-Kokocinski A."/>
            <person name="Laird G.K."/>
            <person name="Lunter G."/>
            <person name="Meader S."/>
            <person name="Mort M."/>
            <person name="Mullikin J.C."/>
            <person name="Munch K."/>
            <person name="O'Connor T.D."/>
            <person name="Phillips A.D."/>
            <person name="Prado-Martinez J."/>
            <person name="Rogers A.S."/>
            <person name="Sajjadian S."/>
            <person name="Schmidt D."/>
            <person name="Shaw K."/>
            <person name="Simpson J.T."/>
            <person name="Stenson P.D."/>
            <person name="Turner D.J."/>
            <person name="Vigilant L."/>
            <person name="Vilella A.J."/>
            <person name="Whitener W."/>
            <person name="Zhu B."/>
            <person name="Cooper D.N."/>
            <person name="de Jong P."/>
            <person name="Dermitzakis E.T."/>
            <person name="Eichler E.E."/>
            <person name="Flicek P."/>
            <person name="Goldman N."/>
            <person name="Mundy N.I."/>
            <person name="Ning Z."/>
            <person name="Odom D.T."/>
            <person name="Ponting C.P."/>
            <person name="Quail M.A."/>
            <person name="Ryder O.A."/>
            <person name="Searle S.M."/>
            <person name="Warren W.C."/>
            <person name="Wilson R.K."/>
            <person name="Schierup M.H."/>
            <person name="Rogers J."/>
            <person name="Tyler-Smith C."/>
            <person name="Durbin R."/>
        </authorList>
    </citation>
    <scope>NUCLEOTIDE SEQUENCE [LARGE SCALE GENOMIC DNA]</scope>
</reference>
<dbReference type="Gene3D" id="3.40.33.10">
    <property type="entry name" value="CAP"/>
    <property type="match status" value="1"/>
</dbReference>
<dbReference type="FunFam" id="3.40.33.10:FF:000005">
    <property type="entry name" value="Cysteine-rich secretory protein 2"/>
    <property type="match status" value="1"/>
</dbReference>
<dbReference type="EMBL" id="CABD030044999">
    <property type="status" value="NOT_ANNOTATED_CDS"/>
    <property type="molecule type" value="Genomic_DNA"/>
</dbReference>
<reference evidence="7" key="1">
    <citation type="submission" date="2011-05" db="EMBL/GenBank/DDBJ databases">
        <title>Insights into the evolution of the great apes provided by the gorilla genome.</title>
        <authorList>
            <person name="Scally A."/>
        </authorList>
    </citation>
    <scope>NUCLEOTIDE SEQUENCE [LARGE SCALE GENOMIC DNA]</scope>
</reference>
<dbReference type="STRING" id="9593.ENSGGOP00000035715"/>
<dbReference type="Pfam" id="PF08562">
    <property type="entry name" value="Crisp"/>
    <property type="match status" value="1"/>
</dbReference>
<comment type="caution">
    <text evidence="3">Lacks conserved residue(s) required for the propagation of feature annotation.</text>
</comment>
<dbReference type="Proteomes" id="UP000001519">
    <property type="component" value="Chromosome 6"/>
</dbReference>
<feature type="disulfide bond" evidence="3">
    <location>
        <begin position="258"/>
        <end position="271"/>
    </location>
</feature>
<dbReference type="SMART" id="SM00198">
    <property type="entry name" value="SCP"/>
    <property type="match status" value="1"/>
</dbReference>
<dbReference type="InterPro" id="IPR001283">
    <property type="entry name" value="CRISP-related"/>
</dbReference>
<feature type="disulfide bond" evidence="3">
    <location>
        <begin position="249"/>
        <end position="267"/>
    </location>
</feature>
<dbReference type="OMA" id="CTNSCEF"/>
<evidence type="ECO:0000256" key="1">
    <source>
        <dbReference type="ARBA" id="ARBA00009923"/>
    </source>
</evidence>
<dbReference type="Pfam" id="PF00188">
    <property type="entry name" value="CAP"/>
    <property type="match status" value="1"/>
</dbReference>
<dbReference type="InterPro" id="IPR013871">
    <property type="entry name" value="Cysteine_rich_secretory"/>
</dbReference>
<dbReference type="SUPFAM" id="SSF57546">
    <property type="entry name" value="Crisp domain-like"/>
    <property type="match status" value="1"/>
</dbReference>
<dbReference type="SUPFAM" id="SSF55797">
    <property type="entry name" value="PR-1-like"/>
    <property type="match status" value="1"/>
</dbReference>
<dbReference type="InterPro" id="IPR003582">
    <property type="entry name" value="ShKT_dom"/>
</dbReference>
<accession>A0A2I2YLF0</accession>
<dbReference type="Ensembl" id="ENSGGOT00000056183.1">
    <property type="protein sequence ID" value="ENSGGOP00000035715.1"/>
    <property type="gene ID" value="ENSGGOG00000024118.3"/>
</dbReference>
<dbReference type="InterPro" id="IPR042076">
    <property type="entry name" value="Crisp-like_dom"/>
</dbReference>
<keyword evidence="4" id="KW-0732">Signal</keyword>
<keyword evidence="7" id="KW-1185">Reference proteome</keyword>
<dbReference type="CDD" id="cd05383">
    <property type="entry name" value="CAP_CRISP"/>
    <property type="match status" value="1"/>
</dbReference>
<proteinExistence type="inferred from homology"/>
<dbReference type="InterPro" id="IPR018244">
    <property type="entry name" value="Allrgn_V5/Tpx1_CS"/>
</dbReference>
<evidence type="ECO:0000256" key="4">
    <source>
        <dbReference type="SAM" id="SignalP"/>
    </source>
</evidence>
<dbReference type="AlphaFoldDB" id="A0A2I2YLF0"/>
<evidence type="ECO:0000313" key="6">
    <source>
        <dbReference type="Ensembl" id="ENSGGOP00000035715.1"/>
    </source>
</evidence>
<dbReference type="EMBL" id="CABD030044998">
    <property type="status" value="NOT_ANNOTATED_CDS"/>
    <property type="molecule type" value="Genomic_DNA"/>
</dbReference>
<reference evidence="6" key="4">
    <citation type="submission" date="2025-09" db="UniProtKB">
        <authorList>
            <consortium name="Ensembl"/>
        </authorList>
    </citation>
    <scope>IDENTIFICATION</scope>
</reference>
<evidence type="ECO:0000256" key="3">
    <source>
        <dbReference type="PROSITE-ProRule" id="PRU01005"/>
    </source>
</evidence>
<feature type="signal peptide" evidence="4">
    <location>
        <begin position="1"/>
        <end position="21"/>
    </location>
</feature>
<dbReference type="GO" id="GO:0005576">
    <property type="term" value="C:extracellular region"/>
    <property type="evidence" value="ECO:0007669"/>
    <property type="project" value="InterPro"/>
</dbReference>
<dbReference type="InterPro" id="IPR035940">
    <property type="entry name" value="CAP_sf"/>
</dbReference>
<evidence type="ECO:0000259" key="5">
    <source>
        <dbReference type="PROSITE" id="PS51670"/>
    </source>
</evidence>
<dbReference type="PRINTS" id="PR00837">
    <property type="entry name" value="V5TPXLIKE"/>
</dbReference>
<keyword evidence="2 3" id="KW-1015">Disulfide bond</keyword>
<dbReference type="InterPro" id="IPR034117">
    <property type="entry name" value="SCP_CRISP"/>
</dbReference>
<dbReference type="EMBL" id="CABD030044997">
    <property type="status" value="NOT_ANNOTATED_CDS"/>
    <property type="molecule type" value="Genomic_DNA"/>
</dbReference>
<protein>
    <submittedName>
        <fullName evidence="6">Cysteine rich secretory protein 2</fullName>
    </submittedName>
</protein>
<evidence type="ECO:0000256" key="2">
    <source>
        <dbReference type="ARBA" id="ARBA00023157"/>
    </source>
</evidence>
<dbReference type="GeneTree" id="ENSGT00940000156439"/>
<gene>
    <name evidence="6" type="primary">CRISP2</name>
</gene>
<dbReference type="FunFam" id="1.10.10.740:FF:000001">
    <property type="entry name" value="Cysteine-rich secretory protein 2"/>
    <property type="match status" value="1"/>
</dbReference>
<dbReference type="InParanoid" id="A0A2I2YLF0"/>
<feature type="domain" description="ShKT" evidence="5">
    <location>
        <begin position="240"/>
        <end position="273"/>
    </location>
</feature>
<reference evidence="6" key="3">
    <citation type="submission" date="2025-08" db="UniProtKB">
        <authorList>
            <consortium name="Ensembl"/>
        </authorList>
    </citation>
    <scope>IDENTIFICATION</scope>
</reference>
<dbReference type="FunCoup" id="A0A2I2YLF0">
    <property type="interactions" value="38"/>
</dbReference>
<dbReference type="PROSITE" id="PS51670">
    <property type="entry name" value="SHKT"/>
    <property type="match status" value="1"/>
</dbReference>
<dbReference type="PANTHER" id="PTHR10334">
    <property type="entry name" value="CYSTEINE-RICH SECRETORY PROTEIN-RELATED"/>
    <property type="match status" value="1"/>
</dbReference>
<dbReference type="PROSITE" id="PS01009">
    <property type="entry name" value="CRISP_1"/>
    <property type="match status" value="1"/>
</dbReference>
<organism evidence="6 7">
    <name type="scientific">Gorilla gorilla gorilla</name>
    <name type="common">Western lowland gorilla</name>
    <dbReference type="NCBI Taxonomy" id="9595"/>
    <lineage>
        <taxon>Eukaryota</taxon>
        <taxon>Metazoa</taxon>
        <taxon>Chordata</taxon>
        <taxon>Craniata</taxon>
        <taxon>Vertebrata</taxon>
        <taxon>Euteleostomi</taxon>
        <taxon>Mammalia</taxon>
        <taxon>Eutheria</taxon>
        <taxon>Euarchontoglires</taxon>
        <taxon>Primates</taxon>
        <taxon>Haplorrhini</taxon>
        <taxon>Catarrhini</taxon>
        <taxon>Hominidae</taxon>
        <taxon>Gorilla</taxon>
    </lineage>
</organism>
<evidence type="ECO:0000313" key="7">
    <source>
        <dbReference type="Proteomes" id="UP000001519"/>
    </source>
</evidence>
<comment type="similarity">
    <text evidence="1">Belongs to the CRISP family.</text>
</comment>